<dbReference type="InterPro" id="IPR043519">
    <property type="entry name" value="NT_sf"/>
</dbReference>
<dbReference type="Gene3D" id="3.30.460.40">
    <property type="match status" value="1"/>
</dbReference>
<dbReference type="EMBL" id="VMFD01000017">
    <property type="protein sequence ID" value="TSC66063.1"/>
    <property type="molecule type" value="Genomic_DNA"/>
</dbReference>
<accession>A0A554JCF0</accession>
<dbReference type="SUPFAM" id="SSF81301">
    <property type="entry name" value="Nucleotidyltransferase"/>
    <property type="match status" value="1"/>
</dbReference>
<name>A0A554JCF0_9BACT</name>
<organism evidence="2 3">
    <name type="scientific">Candidatus Berkelbacteria bacterium Gr01-1014_85</name>
    <dbReference type="NCBI Taxonomy" id="2017150"/>
    <lineage>
        <taxon>Bacteria</taxon>
        <taxon>Candidatus Berkelbacteria</taxon>
    </lineage>
</organism>
<evidence type="ECO:0000256" key="1">
    <source>
        <dbReference type="SAM" id="MobiDB-lite"/>
    </source>
</evidence>
<evidence type="ECO:0000313" key="2">
    <source>
        <dbReference type="EMBL" id="TSC66063.1"/>
    </source>
</evidence>
<evidence type="ECO:0000313" key="3">
    <source>
        <dbReference type="Proteomes" id="UP000316253"/>
    </source>
</evidence>
<protein>
    <submittedName>
        <fullName evidence="2">AraC family transcriptional regulator</fullName>
    </submittedName>
</protein>
<dbReference type="AlphaFoldDB" id="A0A554JCF0"/>
<proteinExistence type="predicted"/>
<feature type="region of interest" description="Disordered" evidence="1">
    <location>
        <begin position="1"/>
        <end position="20"/>
    </location>
</feature>
<comment type="caution">
    <text evidence="2">The sequence shown here is derived from an EMBL/GenBank/DDBJ whole genome shotgun (WGS) entry which is preliminary data.</text>
</comment>
<gene>
    <name evidence="2" type="ORF">CEO22_246</name>
</gene>
<sequence length="163" mass="18990">MIKINNTESDMNAEQQNLRINNEEEKRSTIFERVRALGFPIGEYVVVGGVMEAHGLRKANDIDIVVTKKYFDELSQLPEWELQEFNYPDDRKYWLKGNGIDIMPGFSYNDAYRPDTEQLIAGADIINGIPFIKLEELLKWKRAANREKDQADIETIERYMAKL</sequence>
<dbReference type="Proteomes" id="UP000316253">
    <property type="component" value="Unassembled WGS sequence"/>
</dbReference>
<reference evidence="2 3" key="1">
    <citation type="submission" date="2017-08" db="EMBL/GenBank/DDBJ databases">
        <title>Mechanisms for carbon and nitrogen cycling indicate functional differentiation within the Candidate Phyla Radiation.</title>
        <authorList>
            <person name="Danczak R.E."/>
            <person name="Johnston M.D."/>
            <person name="Kenah C."/>
            <person name="Slattery M."/>
            <person name="Wrighton K.C."/>
            <person name="Wilkins M.J."/>
        </authorList>
    </citation>
    <scope>NUCLEOTIDE SEQUENCE [LARGE SCALE GENOMIC DNA]</scope>
    <source>
        <strain evidence="2">Gr01-1014_85</strain>
    </source>
</reference>